<sequence length="418" mass="46496">MNNLQPAFNIGMVGNVSHGKTTTIRALTGIDTFKYSKEKEKGITMKLGYTNCKIFKCNNCMKNNRQESDCYYSTNDKITNLVCNWCKNDCVLVKYFSFVDCPGHESLMGTMLSGATVMDYALLLIDGSQPCPQPQTIEHLAALEILRVKKIIILQNKLDLVNYDDAMENYNQIKIFVKDTCAESAPIIPISAQKQYNISVLCEYIYKYFEEINRDNNTIKMNIIRSFDINKPGCQIQDIVGGVIGGSIISGKLTVGDEIEIRPGIVEKSMNKLTWRPIKTHVVCLKSDSSILNQALPGGLIGVCTHLDPSLTKSDGMIGQVVGIPGSMPDVYTTLNAKCVFMRRILLNIKVIKPKNNQHVLLSISSKSIGAVIKSIKNSIYNFELDYPCCINIGDIFSISVKIEGSWRLIGMGTLIEI</sequence>
<dbReference type="InterPro" id="IPR015256">
    <property type="entry name" value="eIF2g_C"/>
</dbReference>
<dbReference type="CDD" id="cd03688">
    <property type="entry name" value="eIF2_gamma_II"/>
    <property type="match status" value="1"/>
</dbReference>
<dbReference type="InterPro" id="IPR009000">
    <property type="entry name" value="Transl_B-barrel_sf"/>
</dbReference>
<reference evidence="8 9" key="1">
    <citation type="submission" date="2021-02" db="EMBL/GenBank/DDBJ databases">
        <title>Cotonvirus japonicus, which uses Golgi apparatus of host cells for its virion factory, phylogenetically links tailed tupanvirus and icosahedral mimivirus.</title>
        <authorList>
            <person name="Takahashi H."/>
            <person name="Fukaya S."/>
            <person name="Song C."/>
            <person name="Murata K."/>
            <person name="Takemura M."/>
        </authorList>
    </citation>
    <scope>NUCLEOTIDE SEQUENCE [LARGE SCALE GENOMIC DNA]</scope>
</reference>
<protein>
    <recommendedName>
        <fullName evidence="1">protein-synthesizing GTPase</fullName>
        <ecNumber evidence="1">3.6.5.3</ecNumber>
    </recommendedName>
</protein>
<dbReference type="InterPro" id="IPR000795">
    <property type="entry name" value="T_Tr_GTP-bd_dom"/>
</dbReference>
<dbReference type="SUPFAM" id="SSF50447">
    <property type="entry name" value="Translation proteins"/>
    <property type="match status" value="1"/>
</dbReference>
<evidence type="ECO:0000256" key="6">
    <source>
        <dbReference type="ARBA" id="ARBA00048107"/>
    </source>
</evidence>
<dbReference type="RefSeq" id="YP_010842059.1">
    <property type="nucleotide sequence ID" value="NC_079139.1"/>
</dbReference>
<dbReference type="EC" id="3.6.5.3" evidence="1"/>
<evidence type="ECO:0000313" key="9">
    <source>
        <dbReference type="Proteomes" id="UP001321479"/>
    </source>
</evidence>
<evidence type="ECO:0000313" key="8">
    <source>
        <dbReference type="EMBL" id="BCS83451.1"/>
    </source>
</evidence>
<dbReference type="PROSITE" id="PS51722">
    <property type="entry name" value="G_TR_2"/>
    <property type="match status" value="1"/>
</dbReference>
<dbReference type="PRINTS" id="PR00315">
    <property type="entry name" value="ELONGATNFCT"/>
</dbReference>
<feature type="domain" description="Tr-type G" evidence="7">
    <location>
        <begin position="5"/>
        <end position="214"/>
    </location>
</feature>
<dbReference type="InterPro" id="IPR027417">
    <property type="entry name" value="P-loop_NTPase"/>
</dbReference>
<dbReference type="Gene3D" id="2.40.30.10">
    <property type="entry name" value="Translation factors"/>
    <property type="match status" value="2"/>
</dbReference>
<proteinExistence type="predicted"/>
<dbReference type="NCBIfam" id="NF003077">
    <property type="entry name" value="PRK04000.1"/>
    <property type="match status" value="1"/>
</dbReference>
<dbReference type="GeneID" id="80558656"/>
<evidence type="ECO:0000259" key="7">
    <source>
        <dbReference type="PROSITE" id="PS51722"/>
    </source>
</evidence>
<dbReference type="PANTHER" id="PTHR42854">
    <property type="entry name" value="EUKARYOTIC TRANSLATION INITIATION FACTOR 2 SUBUNIT 3 FAMILY MEMBER"/>
    <property type="match status" value="1"/>
</dbReference>
<comment type="catalytic activity">
    <reaction evidence="6">
        <text>GTP + H2O = GDP + phosphate + H(+)</text>
        <dbReference type="Rhea" id="RHEA:19669"/>
        <dbReference type="ChEBI" id="CHEBI:15377"/>
        <dbReference type="ChEBI" id="CHEBI:15378"/>
        <dbReference type="ChEBI" id="CHEBI:37565"/>
        <dbReference type="ChEBI" id="CHEBI:43474"/>
        <dbReference type="ChEBI" id="CHEBI:58189"/>
        <dbReference type="EC" id="3.6.5.3"/>
    </reaction>
</comment>
<evidence type="ECO:0000256" key="1">
    <source>
        <dbReference type="ARBA" id="ARBA00011986"/>
    </source>
</evidence>
<dbReference type="Gene3D" id="3.40.50.300">
    <property type="entry name" value="P-loop containing nucleotide triphosphate hydrolases"/>
    <property type="match status" value="1"/>
</dbReference>
<evidence type="ECO:0000256" key="3">
    <source>
        <dbReference type="ARBA" id="ARBA00022741"/>
    </source>
</evidence>
<keyword evidence="9" id="KW-1185">Reference proteome</keyword>
<dbReference type="SUPFAM" id="SSF52540">
    <property type="entry name" value="P-loop containing nucleoside triphosphate hydrolases"/>
    <property type="match status" value="1"/>
</dbReference>
<evidence type="ECO:0000256" key="5">
    <source>
        <dbReference type="ARBA" id="ARBA00023134"/>
    </source>
</evidence>
<dbReference type="InterPro" id="IPR044127">
    <property type="entry name" value="eIF2g_dom_2"/>
</dbReference>
<dbReference type="Pfam" id="PF09173">
    <property type="entry name" value="eIF2_C"/>
    <property type="match status" value="1"/>
</dbReference>
<name>A0ABM7NTN2_9VIRU</name>
<keyword evidence="5" id="KW-0342">GTP-binding</keyword>
<dbReference type="SUPFAM" id="SSF50465">
    <property type="entry name" value="EF-Tu/eEF-1alpha/eIF2-gamma C-terminal domain"/>
    <property type="match status" value="1"/>
</dbReference>
<dbReference type="InterPro" id="IPR009001">
    <property type="entry name" value="Transl_elong_EF1A/Init_IF2_C"/>
</dbReference>
<accession>A0ABM7NTN2</accession>
<dbReference type="EMBL" id="AP024483">
    <property type="protein sequence ID" value="BCS83451.1"/>
    <property type="molecule type" value="Genomic_DNA"/>
</dbReference>
<evidence type="ECO:0000256" key="4">
    <source>
        <dbReference type="ARBA" id="ARBA00022917"/>
    </source>
</evidence>
<keyword evidence="3" id="KW-0547">Nucleotide-binding</keyword>
<keyword evidence="2 8" id="KW-0396">Initiation factor</keyword>
<dbReference type="InterPro" id="IPR050543">
    <property type="entry name" value="eIF2G"/>
</dbReference>
<keyword evidence="4" id="KW-0648">Protein biosynthesis</keyword>
<evidence type="ECO:0000256" key="2">
    <source>
        <dbReference type="ARBA" id="ARBA00022540"/>
    </source>
</evidence>
<dbReference type="Proteomes" id="UP001321479">
    <property type="component" value="Segment"/>
</dbReference>
<dbReference type="PANTHER" id="PTHR42854:SF3">
    <property type="entry name" value="EUKARYOTIC TRANSLATION INITIATION FACTOR 2 SUBUNIT 3-RELATED"/>
    <property type="match status" value="1"/>
</dbReference>
<dbReference type="Pfam" id="PF00009">
    <property type="entry name" value="GTP_EFTU"/>
    <property type="match status" value="1"/>
</dbReference>
<organism evidence="8 9">
    <name type="scientific">Cotonvirus japonicus</name>
    <dbReference type="NCBI Taxonomy" id="2811091"/>
    <lineage>
        <taxon>Viruses</taxon>
        <taxon>Varidnaviria</taxon>
        <taxon>Bamfordvirae</taxon>
        <taxon>Nucleocytoviricota</taxon>
        <taxon>Megaviricetes</taxon>
        <taxon>Imitervirales</taxon>
        <taxon>Mimiviridae</taxon>
        <taxon>Megamimivirinae</taxon>
        <taxon>Cotonvirus</taxon>
        <taxon>Cotonvirus japonicum</taxon>
    </lineage>
</organism>